<proteinExistence type="inferred from homology"/>
<dbReference type="STRING" id="1447875.A0A2B7XQQ2"/>
<organism evidence="4 5">
    <name type="scientific">Helicocarpus griseus UAMH5409</name>
    <dbReference type="NCBI Taxonomy" id="1447875"/>
    <lineage>
        <taxon>Eukaryota</taxon>
        <taxon>Fungi</taxon>
        <taxon>Dikarya</taxon>
        <taxon>Ascomycota</taxon>
        <taxon>Pezizomycotina</taxon>
        <taxon>Eurotiomycetes</taxon>
        <taxon>Eurotiomycetidae</taxon>
        <taxon>Onygenales</taxon>
        <taxon>Ajellomycetaceae</taxon>
        <taxon>Helicocarpus</taxon>
    </lineage>
</organism>
<feature type="domain" description="FAD-binding PCMH-type" evidence="3">
    <location>
        <begin position="120"/>
        <end position="304"/>
    </location>
</feature>
<evidence type="ECO:0000313" key="5">
    <source>
        <dbReference type="Proteomes" id="UP000223968"/>
    </source>
</evidence>
<accession>A0A2B7XQQ2</accession>
<name>A0A2B7XQQ2_9EURO</name>
<dbReference type="Pfam" id="PF01565">
    <property type="entry name" value="FAD_binding_4"/>
    <property type="match status" value="1"/>
</dbReference>
<evidence type="ECO:0000313" key="4">
    <source>
        <dbReference type="EMBL" id="PGH10938.1"/>
    </source>
</evidence>
<evidence type="ECO:0000256" key="2">
    <source>
        <dbReference type="ARBA" id="ARBA00023002"/>
    </source>
</evidence>
<protein>
    <recommendedName>
        <fullName evidence="3">FAD-binding PCMH-type domain-containing protein</fullName>
    </recommendedName>
</protein>
<evidence type="ECO:0000259" key="3">
    <source>
        <dbReference type="PROSITE" id="PS51387"/>
    </source>
</evidence>
<dbReference type="PROSITE" id="PS51387">
    <property type="entry name" value="FAD_PCMH"/>
    <property type="match status" value="1"/>
</dbReference>
<dbReference type="Gene3D" id="3.30.465.10">
    <property type="match status" value="2"/>
</dbReference>
<dbReference type="InterPro" id="IPR036318">
    <property type="entry name" value="FAD-bd_PCMH-like_sf"/>
</dbReference>
<reference evidence="4 5" key="1">
    <citation type="submission" date="2017-10" db="EMBL/GenBank/DDBJ databases">
        <title>Comparative genomics in systemic dimorphic fungi from Ajellomycetaceae.</title>
        <authorList>
            <person name="Munoz J.F."/>
            <person name="Mcewen J.G."/>
            <person name="Clay O.K."/>
            <person name="Cuomo C.A."/>
        </authorList>
    </citation>
    <scope>NUCLEOTIDE SEQUENCE [LARGE SCALE GENOMIC DNA]</scope>
    <source>
        <strain evidence="4 5">UAMH5409</strain>
    </source>
</reference>
<dbReference type="InterPro" id="IPR016166">
    <property type="entry name" value="FAD-bd_PCMH"/>
</dbReference>
<dbReference type="PANTHER" id="PTHR13878">
    <property type="entry name" value="GULONOLACTONE OXIDASE"/>
    <property type="match status" value="1"/>
</dbReference>
<evidence type="ECO:0000256" key="1">
    <source>
        <dbReference type="ARBA" id="ARBA00005466"/>
    </source>
</evidence>
<dbReference type="PANTHER" id="PTHR13878:SF91">
    <property type="entry name" value="FAD BINDING DOMAIN PROTEIN (AFU_ORTHOLOGUE AFUA_6G12070)-RELATED"/>
    <property type="match status" value="1"/>
</dbReference>
<dbReference type="OrthoDB" id="9983560at2759"/>
<dbReference type="Proteomes" id="UP000223968">
    <property type="component" value="Unassembled WGS sequence"/>
</dbReference>
<keyword evidence="2" id="KW-0560">Oxidoreductase</keyword>
<dbReference type="InterPro" id="IPR050432">
    <property type="entry name" value="FAD-linked_Oxidoreductases_BP"/>
</dbReference>
<gene>
    <name evidence="4" type="ORF">AJ79_05184</name>
</gene>
<comment type="caution">
    <text evidence="4">The sequence shown here is derived from an EMBL/GenBank/DDBJ whole genome shotgun (WGS) entry which is preliminary data.</text>
</comment>
<dbReference type="GO" id="GO:0016491">
    <property type="term" value="F:oxidoreductase activity"/>
    <property type="evidence" value="ECO:0007669"/>
    <property type="project" value="UniProtKB-KW"/>
</dbReference>
<dbReference type="InterPro" id="IPR012951">
    <property type="entry name" value="BBE"/>
</dbReference>
<dbReference type="AlphaFoldDB" id="A0A2B7XQQ2"/>
<sequence>MKTPILTTICSYLSICSSFAISTTTRHHRRRCAFGDRCWPDAGEWRRFNDSVSGRLISTFPSAAVCHEKQFNETLCATAKERWADSFWRTDQPGAYSAILWELGDEQCFIDSEKGAPCESGLVPHYSVAARELKDIQASVRFADKNNLYLVVKNTGHDHLGRSSGEGSFSIWTHNLKGKEWHKDFVPRNAPTGTPGIPAVTLQAGEQLLDVYEAAHEQGVIVVLGSAQTVGGAGGYLIGGGHSPFAHFYGLATDNLLEVNLVDAKGRYKTINKYTDPEYFYALRGGGGNSWGVVVSVTLKTHPSPSHIQAGLVQVNSTDKATLRTILERTFPAISHLTEAGYIGYGTLGNGKDSIAFQGVFMQPNGTNETFAEAFSPFREIASLPNVSAQIVNFDLPTWIDYCRYFLRDPNIATNIIDGSRLLTPDVLSHKAKDLVDLIMDNQEYGAGFNFIGRVNSQERDSTAVHEIWKKSAALMSFSANWKDDAPAAEKRKMKQGLVRLTDKFGKIVGKDGGTYVNEANPYERDWQNVFWGNKYRKLLAIKRRIDPSNLFVCNRCVGTDIILEP</sequence>
<dbReference type="EMBL" id="PDNB01000080">
    <property type="protein sequence ID" value="PGH10938.1"/>
    <property type="molecule type" value="Genomic_DNA"/>
</dbReference>
<comment type="similarity">
    <text evidence="1">Belongs to the oxygen-dependent FAD-linked oxidoreductase family.</text>
</comment>
<keyword evidence="5" id="KW-1185">Reference proteome</keyword>
<dbReference type="InterPro" id="IPR016169">
    <property type="entry name" value="FAD-bd_PCMH_sub2"/>
</dbReference>
<dbReference type="InterPro" id="IPR006094">
    <property type="entry name" value="Oxid_FAD_bind_N"/>
</dbReference>
<dbReference type="GO" id="GO:0071949">
    <property type="term" value="F:FAD binding"/>
    <property type="evidence" value="ECO:0007669"/>
    <property type="project" value="InterPro"/>
</dbReference>
<dbReference type="SUPFAM" id="SSF56176">
    <property type="entry name" value="FAD-binding/transporter-associated domain-like"/>
    <property type="match status" value="1"/>
</dbReference>
<dbReference type="Pfam" id="PF08031">
    <property type="entry name" value="BBE"/>
    <property type="match status" value="1"/>
</dbReference>